<dbReference type="OrthoDB" id="9772788at2"/>
<evidence type="ECO:0000256" key="4">
    <source>
        <dbReference type="ARBA" id="ARBA00022516"/>
    </source>
</evidence>
<evidence type="ECO:0000256" key="1">
    <source>
        <dbReference type="ARBA" id="ARBA00004496"/>
    </source>
</evidence>
<evidence type="ECO:0000256" key="2">
    <source>
        <dbReference type="ARBA" id="ARBA00009174"/>
    </source>
</evidence>
<keyword evidence="5 9" id="KW-0441">Lipid A biosynthesis</keyword>
<dbReference type="NCBIfam" id="TIGR01750">
    <property type="entry name" value="fabZ"/>
    <property type="match status" value="1"/>
</dbReference>
<dbReference type="GO" id="GO:0009245">
    <property type="term" value="P:lipid A biosynthetic process"/>
    <property type="evidence" value="ECO:0007669"/>
    <property type="project" value="UniProtKB-UniRule"/>
</dbReference>
<dbReference type="NCBIfam" id="NF000582">
    <property type="entry name" value="PRK00006.1"/>
    <property type="match status" value="1"/>
</dbReference>
<comment type="similarity">
    <text evidence="2 9">Belongs to the thioester dehydratase family. FabZ subfamily.</text>
</comment>
<reference evidence="10 13" key="2">
    <citation type="submission" date="2021-05" db="EMBL/GenBank/DDBJ databases">
        <title>Molecular characterization for Shewanella algae harboring chromosomal blaOXA-55-like strains isolated from clinical and environment sample.</title>
        <authorList>
            <person name="Ohama Y."/>
            <person name="Aoki K."/>
            <person name="Harada S."/>
            <person name="Moriya K."/>
            <person name="Ishii Y."/>
            <person name="Tateda K."/>
        </authorList>
    </citation>
    <scope>NUCLEOTIDE SEQUENCE [LARGE SCALE GENOMIC DNA]</scope>
    <source>
        <strain evidence="10 13">MBTL60-118</strain>
    </source>
</reference>
<dbReference type="InterPro" id="IPR013114">
    <property type="entry name" value="FabA_FabZ"/>
</dbReference>
<comment type="subcellular location">
    <subcellularLocation>
        <location evidence="1 9">Cytoplasm</location>
    </subcellularLocation>
</comment>
<dbReference type="InterPro" id="IPR029069">
    <property type="entry name" value="HotDog_dom_sf"/>
</dbReference>
<dbReference type="Proteomes" id="UP000095230">
    <property type="component" value="Unassembled WGS sequence"/>
</dbReference>
<dbReference type="GO" id="GO:0006633">
    <property type="term" value="P:fatty acid biosynthetic process"/>
    <property type="evidence" value="ECO:0007669"/>
    <property type="project" value="UniProtKB-UniRule"/>
</dbReference>
<feature type="active site" evidence="9">
    <location>
        <position position="54"/>
    </location>
</feature>
<keyword evidence="4 9" id="KW-0444">Lipid biosynthesis</keyword>
<evidence type="ECO:0000313" key="11">
    <source>
        <dbReference type="EMBL" id="OEG75099.1"/>
    </source>
</evidence>
<protein>
    <recommendedName>
        <fullName evidence="9">3-hydroxyacyl-[acyl-carrier-protein] dehydratase FabZ</fullName>
        <ecNumber evidence="9">4.2.1.59</ecNumber>
    </recommendedName>
    <alternativeName>
        <fullName evidence="9">(3R)-hydroxymyristoyl-[acyl-carrier-protein] dehydratase</fullName>
        <shortName evidence="9">(3R)-hydroxymyristoyl-ACP dehydrase</shortName>
    </alternativeName>
    <alternativeName>
        <fullName evidence="9">Beta-hydroxyacyl-ACP dehydratase</fullName>
    </alternativeName>
</protein>
<comment type="caution">
    <text evidence="11">The sequence shown here is derived from an EMBL/GenBank/DDBJ whole genome shotgun (WGS) entry which is preliminary data.</text>
</comment>
<dbReference type="Pfam" id="PF07977">
    <property type="entry name" value="FabA"/>
    <property type="match status" value="1"/>
</dbReference>
<dbReference type="EMBL" id="BPEU01000005">
    <property type="protein sequence ID" value="GIU37433.1"/>
    <property type="molecule type" value="Genomic_DNA"/>
</dbReference>
<evidence type="ECO:0000256" key="6">
    <source>
        <dbReference type="ARBA" id="ARBA00023098"/>
    </source>
</evidence>
<keyword evidence="6 9" id="KW-0443">Lipid metabolism</keyword>
<dbReference type="SUPFAM" id="SSF54637">
    <property type="entry name" value="Thioesterase/thiol ester dehydrase-isomerase"/>
    <property type="match status" value="1"/>
</dbReference>
<dbReference type="STRING" id="23.BEL05_02245"/>
<organism evidence="11 12">
    <name type="scientific">Shewanella colwelliana</name>
    <name type="common">Alteromonas colwelliana</name>
    <dbReference type="NCBI Taxonomy" id="23"/>
    <lineage>
        <taxon>Bacteria</taxon>
        <taxon>Pseudomonadati</taxon>
        <taxon>Pseudomonadota</taxon>
        <taxon>Gammaproteobacteria</taxon>
        <taxon>Alteromonadales</taxon>
        <taxon>Shewanellaceae</taxon>
        <taxon>Shewanella</taxon>
    </lineage>
</organism>
<gene>
    <name evidence="9 10" type="primary">fabZ</name>
    <name evidence="11" type="ORF">BEL05_02245</name>
    <name evidence="10" type="ORF">TUM3794_08130</name>
</gene>
<comment type="catalytic activity">
    <reaction evidence="9">
        <text>a (3R)-hydroxyacyl-[ACP] = a (2E)-enoyl-[ACP] + H2O</text>
        <dbReference type="Rhea" id="RHEA:13097"/>
        <dbReference type="Rhea" id="RHEA-COMP:9925"/>
        <dbReference type="Rhea" id="RHEA-COMP:9945"/>
        <dbReference type="ChEBI" id="CHEBI:15377"/>
        <dbReference type="ChEBI" id="CHEBI:78784"/>
        <dbReference type="ChEBI" id="CHEBI:78827"/>
        <dbReference type="EC" id="4.2.1.59"/>
    </reaction>
</comment>
<dbReference type="EC" id="4.2.1.59" evidence="9"/>
<sequence>MSNQLNTMDIKEILKFLPHRYPFLLIDRVLDFTPGETLHAIKNVTINEPFFQGHFPVQPVMPGVLILEAMAQATGLLAFKTMSDAPSNDALYYFAGIDKARFKRVVEPGDQLHFEVKMIKERRGIGVFTGEARVDGELVCSAEIMCARREISK</sequence>
<proteinExistence type="inferred from homology"/>
<keyword evidence="13" id="KW-1185">Reference proteome</keyword>
<evidence type="ECO:0000256" key="5">
    <source>
        <dbReference type="ARBA" id="ARBA00022556"/>
    </source>
</evidence>
<keyword evidence="7 9" id="KW-0456">Lyase</keyword>
<comment type="function">
    <text evidence="8 9">Involved in unsaturated fatty acids biosynthesis. Catalyzes the dehydration of short chain beta-hydroxyacyl-ACPs and long chain saturated and unsaturated beta-hydroxyacyl-ACPs.</text>
</comment>
<dbReference type="GO" id="GO:0016020">
    <property type="term" value="C:membrane"/>
    <property type="evidence" value="ECO:0007669"/>
    <property type="project" value="GOC"/>
</dbReference>
<dbReference type="AlphaFoldDB" id="A0A1E5IX56"/>
<dbReference type="PANTHER" id="PTHR30272:SF1">
    <property type="entry name" value="3-HYDROXYACYL-[ACYL-CARRIER-PROTEIN] DEHYDRATASE"/>
    <property type="match status" value="1"/>
</dbReference>
<evidence type="ECO:0000313" key="10">
    <source>
        <dbReference type="EMBL" id="GIU37433.1"/>
    </source>
</evidence>
<keyword evidence="3 9" id="KW-0963">Cytoplasm</keyword>
<dbReference type="PANTHER" id="PTHR30272">
    <property type="entry name" value="3-HYDROXYACYL-[ACYL-CARRIER-PROTEIN] DEHYDRATASE"/>
    <property type="match status" value="1"/>
</dbReference>
<evidence type="ECO:0000256" key="3">
    <source>
        <dbReference type="ARBA" id="ARBA00022490"/>
    </source>
</evidence>
<dbReference type="EMBL" id="MCBT01000011">
    <property type="protein sequence ID" value="OEG75099.1"/>
    <property type="molecule type" value="Genomic_DNA"/>
</dbReference>
<dbReference type="InterPro" id="IPR010084">
    <property type="entry name" value="FabZ"/>
</dbReference>
<evidence type="ECO:0000313" key="12">
    <source>
        <dbReference type="Proteomes" id="UP000095230"/>
    </source>
</evidence>
<name>A0A1E5IX56_SHECO</name>
<evidence type="ECO:0000313" key="13">
    <source>
        <dbReference type="Proteomes" id="UP000773469"/>
    </source>
</evidence>
<dbReference type="Proteomes" id="UP000773469">
    <property type="component" value="Unassembled WGS sequence"/>
</dbReference>
<dbReference type="FunFam" id="3.10.129.10:FF:000001">
    <property type="entry name" value="3-hydroxyacyl-[acyl-carrier-protein] dehydratase FabZ"/>
    <property type="match status" value="1"/>
</dbReference>
<dbReference type="CDD" id="cd01288">
    <property type="entry name" value="FabZ"/>
    <property type="match status" value="1"/>
</dbReference>
<reference evidence="11 12" key="1">
    <citation type="submission" date="2016-07" db="EMBL/GenBank/DDBJ databases">
        <title>Whole-genome of two Shewanella species isolated from a digestive organ of sea cucumber Apostichopus japonicus Selenka 1867.</title>
        <authorList>
            <person name="Hong H.-H."/>
            <person name="Choi H."/>
            <person name="Cheon S."/>
            <person name="Oh J.-S."/>
            <person name="Lee H.-G."/>
            <person name="Park C."/>
        </authorList>
    </citation>
    <scope>NUCLEOTIDE SEQUENCE [LARGE SCALE GENOMIC DNA]</scope>
    <source>
        <strain evidence="11 12">CSB03KR</strain>
    </source>
</reference>
<dbReference type="GO" id="GO:0019171">
    <property type="term" value="F:(3R)-hydroxyacyl-[acyl-carrier-protein] dehydratase activity"/>
    <property type="evidence" value="ECO:0007669"/>
    <property type="project" value="UniProtKB-EC"/>
</dbReference>
<dbReference type="GO" id="GO:0005737">
    <property type="term" value="C:cytoplasm"/>
    <property type="evidence" value="ECO:0007669"/>
    <property type="project" value="UniProtKB-SubCell"/>
</dbReference>
<evidence type="ECO:0000256" key="7">
    <source>
        <dbReference type="ARBA" id="ARBA00023239"/>
    </source>
</evidence>
<dbReference type="Gene3D" id="3.10.129.10">
    <property type="entry name" value="Hotdog Thioesterase"/>
    <property type="match status" value="1"/>
</dbReference>
<evidence type="ECO:0000256" key="9">
    <source>
        <dbReference type="HAMAP-Rule" id="MF_00406"/>
    </source>
</evidence>
<evidence type="ECO:0000256" key="8">
    <source>
        <dbReference type="ARBA" id="ARBA00025049"/>
    </source>
</evidence>
<accession>A0A1E5IX56</accession>
<dbReference type="RefSeq" id="WP_028765386.1">
    <property type="nucleotide sequence ID" value="NZ_BPEU01000005.1"/>
</dbReference>
<dbReference type="HAMAP" id="MF_00406">
    <property type="entry name" value="FabZ"/>
    <property type="match status" value="1"/>
</dbReference>